<dbReference type="OrthoDB" id="964209at2"/>
<dbReference type="AlphaFoldDB" id="A0A4Q5M323"/>
<evidence type="ECO:0000313" key="2">
    <source>
        <dbReference type="Proteomes" id="UP000293162"/>
    </source>
</evidence>
<accession>A0A4Q5M323</accession>
<gene>
    <name evidence="1" type="ORF">EWM59_06000</name>
</gene>
<evidence type="ECO:0000313" key="1">
    <source>
        <dbReference type="EMBL" id="RYU96701.1"/>
    </source>
</evidence>
<organism evidence="1 2">
    <name type="scientific">Emticicia agri</name>
    <dbReference type="NCBI Taxonomy" id="2492393"/>
    <lineage>
        <taxon>Bacteria</taxon>
        <taxon>Pseudomonadati</taxon>
        <taxon>Bacteroidota</taxon>
        <taxon>Cytophagia</taxon>
        <taxon>Cytophagales</taxon>
        <taxon>Leadbetterellaceae</taxon>
        <taxon>Emticicia</taxon>
    </lineage>
</organism>
<name>A0A4Q5M323_9BACT</name>
<comment type="caution">
    <text evidence="1">The sequence shown here is derived from an EMBL/GenBank/DDBJ whole genome shotgun (WGS) entry which is preliminary data.</text>
</comment>
<reference evidence="1 2" key="1">
    <citation type="submission" date="2019-02" db="EMBL/GenBank/DDBJ databases">
        <title>Bacterial novel species Emticicia sp. 17J42-9 isolated from soil.</title>
        <authorList>
            <person name="Jung H.-Y."/>
        </authorList>
    </citation>
    <scope>NUCLEOTIDE SEQUENCE [LARGE SCALE GENOMIC DNA]</scope>
    <source>
        <strain evidence="1 2">17J42-9</strain>
    </source>
</reference>
<protein>
    <submittedName>
        <fullName evidence="1">Uncharacterized protein</fullName>
    </submittedName>
</protein>
<keyword evidence="2" id="KW-1185">Reference proteome</keyword>
<proteinExistence type="predicted"/>
<dbReference type="RefSeq" id="WP_130020035.1">
    <property type="nucleotide sequence ID" value="NZ_SEWF01000006.1"/>
</dbReference>
<dbReference type="EMBL" id="SEWF01000006">
    <property type="protein sequence ID" value="RYU96701.1"/>
    <property type="molecule type" value="Genomic_DNA"/>
</dbReference>
<sequence>MKTFTKNTLNTIEEVLTEINHLIAQKEKEDYAKIFIMRSNLSSTYQSNEYLTIMDTTSTLFNKSISWQADFSL</sequence>
<dbReference type="Proteomes" id="UP000293162">
    <property type="component" value="Unassembled WGS sequence"/>
</dbReference>